<evidence type="ECO:0000313" key="8">
    <source>
        <dbReference type="EMBL" id="GIQ83933.1"/>
    </source>
</evidence>
<feature type="domain" description="DNA2/NAM7 helicase-like C-terminal" evidence="7">
    <location>
        <begin position="208"/>
        <end position="431"/>
    </location>
</feature>
<keyword evidence="3" id="KW-0347">Helicase</keyword>
<dbReference type="Pfam" id="PF13086">
    <property type="entry name" value="AAA_11"/>
    <property type="match status" value="2"/>
</dbReference>
<keyword evidence="1" id="KW-0547">Nucleotide-binding</keyword>
<sequence>MVHGPPGTGKTHTLAASILSLVLNKGGRRYSQTDRVRKRQEQTPRDRPRVLVVCSSNKAVDNCLIACKEWADAMQPAKPVRLLRVGVFESVRPRLRPFHLSTVAKDCAIERGVSGASRPGYVPKGDDKFDALYRSDVVFSTFTSLHSVSLASLLSQLAHSFDAVYVDEAGQTSEGETLLGLAAPFVCLFGDHNQLPPTLVSDVSSAFRVSLMERMVKREGEVLLLDTQYRMHPDILRTPNLLFYGGKIKNGVDAGISTSPKDSKGTKSTKEEREREGVTDAVDRALLHQGIQPISCARLGHYTVLDIDGREEKDKNGTSIFNWHQANCVLGLLSLLDCLSPSLLKKVLVLCPYQAQTRLISHLLNKEPHWTDTLSRVSVSTIDGSQGTEADIVIYTTVRSNSRGSLGFTRDPRRMNVALTRAKDRLIVVGSVTTLCCDPTWQSVISDAVSRGRVFDAGERILKALTLPQLESKQKKSRVSEWLRGGTLRLRTPSIPSTPQSQDDKRVNNSQRGSAKVKGGRQRSTLGQRPRLVCREELG</sequence>
<dbReference type="FunFam" id="3.40.50.300:FF:000326">
    <property type="entry name" value="P-loop containing nucleoside triphosphate hydrolase"/>
    <property type="match status" value="1"/>
</dbReference>
<dbReference type="InterPro" id="IPR045055">
    <property type="entry name" value="DNA2/NAM7-like"/>
</dbReference>
<dbReference type="SUPFAM" id="SSF52540">
    <property type="entry name" value="P-loop containing nucleoside triphosphate hydrolases"/>
    <property type="match status" value="1"/>
</dbReference>
<dbReference type="GO" id="GO:0005524">
    <property type="term" value="F:ATP binding"/>
    <property type="evidence" value="ECO:0007669"/>
    <property type="project" value="UniProtKB-KW"/>
</dbReference>
<dbReference type="GO" id="GO:0016787">
    <property type="term" value="F:hydrolase activity"/>
    <property type="evidence" value="ECO:0007669"/>
    <property type="project" value="UniProtKB-KW"/>
</dbReference>
<reference evidence="8 9" key="1">
    <citation type="journal article" date="2018" name="PLoS ONE">
        <title>The draft genome of Kipferlia bialata reveals reductive genome evolution in fornicate parasites.</title>
        <authorList>
            <person name="Tanifuji G."/>
            <person name="Takabayashi S."/>
            <person name="Kume K."/>
            <person name="Takagi M."/>
            <person name="Nakayama T."/>
            <person name="Kamikawa R."/>
            <person name="Inagaki Y."/>
            <person name="Hashimoto T."/>
        </authorList>
    </citation>
    <scope>NUCLEOTIDE SEQUENCE [LARGE SCALE GENOMIC DNA]</scope>
    <source>
        <strain evidence="8">NY0173</strain>
    </source>
</reference>
<evidence type="ECO:0000256" key="3">
    <source>
        <dbReference type="ARBA" id="ARBA00022806"/>
    </source>
</evidence>
<name>A0A9K3CX15_9EUKA</name>
<feature type="region of interest" description="Disordered" evidence="5">
    <location>
        <begin position="255"/>
        <end position="278"/>
    </location>
</feature>
<keyword evidence="2" id="KW-0378">Hydrolase</keyword>
<evidence type="ECO:0000256" key="4">
    <source>
        <dbReference type="ARBA" id="ARBA00022840"/>
    </source>
</evidence>
<feature type="domain" description="DNA2/NAM7 helicase helicase" evidence="6">
    <location>
        <begin position="1"/>
        <end position="103"/>
    </location>
</feature>
<gene>
    <name evidence="8" type="ORF">KIPB_005340</name>
</gene>
<dbReference type="PANTHER" id="PTHR10887">
    <property type="entry name" value="DNA2/NAM7 HELICASE FAMILY"/>
    <property type="match status" value="1"/>
</dbReference>
<dbReference type="EMBL" id="BDIP01001239">
    <property type="protein sequence ID" value="GIQ83933.1"/>
    <property type="molecule type" value="Genomic_DNA"/>
</dbReference>
<dbReference type="Pfam" id="PF13087">
    <property type="entry name" value="AAA_12"/>
    <property type="match status" value="1"/>
</dbReference>
<comment type="caution">
    <text evidence="8">The sequence shown here is derived from an EMBL/GenBank/DDBJ whole genome shotgun (WGS) entry which is preliminary data.</text>
</comment>
<accession>A0A9K3CX15</accession>
<keyword evidence="4" id="KW-0067">ATP-binding</keyword>
<dbReference type="InterPro" id="IPR027417">
    <property type="entry name" value="P-loop_NTPase"/>
</dbReference>
<dbReference type="Gene3D" id="3.40.50.300">
    <property type="entry name" value="P-loop containing nucleotide triphosphate hydrolases"/>
    <property type="match status" value="3"/>
</dbReference>
<protein>
    <recommendedName>
        <fullName evidence="10">P-loop containing nucleoside triphosphate hydrolase</fullName>
    </recommendedName>
</protein>
<dbReference type="Proteomes" id="UP000265618">
    <property type="component" value="Unassembled WGS sequence"/>
</dbReference>
<dbReference type="AlphaFoldDB" id="A0A9K3CX15"/>
<evidence type="ECO:0000259" key="7">
    <source>
        <dbReference type="Pfam" id="PF13087"/>
    </source>
</evidence>
<dbReference type="GO" id="GO:0005694">
    <property type="term" value="C:chromosome"/>
    <property type="evidence" value="ECO:0007669"/>
    <property type="project" value="UniProtKB-ARBA"/>
</dbReference>
<evidence type="ECO:0008006" key="10">
    <source>
        <dbReference type="Google" id="ProtNLM"/>
    </source>
</evidence>
<dbReference type="InterPro" id="IPR041679">
    <property type="entry name" value="DNA2/NAM7-like_C"/>
</dbReference>
<feature type="region of interest" description="Disordered" evidence="5">
    <location>
        <begin position="488"/>
        <end position="539"/>
    </location>
</feature>
<dbReference type="InterPro" id="IPR041677">
    <property type="entry name" value="DNA2/NAM7_AAA_11"/>
</dbReference>
<dbReference type="PANTHER" id="PTHR10887:SF495">
    <property type="entry name" value="HELICASE SENATAXIN ISOFORM X1-RELATED"/>
    <property type="match status" value="1"/>
</dbReference>
<evidence type="ECO:0000259" key="6">
    <source>
        <dbReference type="Pfam" id="PF13086"/>
    </source>
</evidence>
<dbReference type="InterPro" id="IPR047187">
    <property type="entry name" value="SF1_C_Upf1"/>
</dbReference>
<feature type="domain" description="DNA2/NAM7 helicase helicase" evidence="6">
    <location>
        <begin position="131"/>
        <end position="201"/>
    </location>
</feature>
<feature type="compositionally biased region" description="Basic and acidic residues" evidence="5">
    <location>
        <begin position="261"/>
        <end position="278"/>
    </location>
</feature>
<keyword evidence="9" id="KW-1185">Reference proteome</keyword>
<dbReference type="CDD" id="cd18808">
    <property type="entry name" value="SF1_C_Upf1"/>
    <property type="match status" value="1"/>
</dbReference>
<proteinExistence type="predicted"/>
<dbReference type="OrthoDB" id="6513042at2759"/>
<evidence type="ECO:0000256" key="5">
    <source>
        <dbReference type="SAM" id="MobiDB-lite"/>
    </source>
</evidence>
<organism evidence="8 9">
    <name type="scientific">Kipferlia bialata</name>
    <dbReference type="NCBI Taxonomy" id="797122"/>
    <lineage>
        <taxon>Eukaryota</taxon>
        <taxon>Metamonada</taxon>
        <taxon>Carpediemonas-like organisms</taxon>
        <taxon>Kipferlia</taxon>
    </lineage>
</organism>
<evidence type="ECO:0000256" key="1">
    <source>
        <dbReference type="ARBA" id="ARBA00022741"/>
    </source>
</evidence>
<dbReference type="GO" id="GO:0004386">
    <property type="term" value="F:helicase activity"/>
    <property type="evidence" value="ECO:0007669"/>
    <property type="project" value="UniProtKB-KW"/>
</dbReference>
<evidence type="ECO:0000313" key="9">
    <source>
        <dbReference type="Proteomes" id="UP000265618"/>
    </source>
</evidence>
<evidence type="ECO:0000256" key="2">
    <source>
        <dbReference type="ARBA" id="ARBA00022801"/>
    </source>
</evidence>